<evidence type="ECO:0000313" key="2">
    <source>
        <dbReference type="Proteomes" id="UP000308600"/>
    </source>
</evidence>
<name>A0ACD3A3S0_9AGAR</name>
<reference evidence="1 2" key="1">
    <citation type="journal article" date="2019" name="Nat. Ecol. Evol.">
        <title>Megaphylogeny resolves global patterns of mushroom evolution.</title>
        <authorList>
            <person name="Varga T."/>
            <person name="Krizsan K."/>
            <person name="Foldi C."/>
            <person name="Dima B."/>
            <person name="Sanchez-Garcia M."/>
            <person name="Sanchez-Ramirez S."/>
            <person name="Szollosi G.J."/>
            <person name="Szarkandi J.G."/>
            <person name="Papp V."/>
            <person name="Albert L."/>
            <person name="Andreopoulos W."/>
            <person name="Angelini C."/>
            <person name="Antonin V."/>
            <person name="Barry K.W."/>
            <person name="Bougher N.L."/>
            <person name="Buchanan P."/>
            <person name="Buyck B."/>
            <person name="Bense V."/>
            <person name="Catcheside P."/>
            <person name="Chovatia M."/>
            <person name="Cooper J."/>
            <person name="Damon W."/>
            <person name="Desjardin D."/>
            <person name="Finy P."/>
            <person name="Geml J."/>
            <person name="Haridas S."/>
            <person name="Hughes K."/>
            <person name="Justo A."/>
            <person name="Karasinski D."/>
            <person name="Kautmanova I."/>
            <person name="Kiss B."/>
            <person name="Kocsube S."/>
            <person name="Kotiranta H."/>
            <person name="LaButti K.M."/>
            <person name="Lechner B.E."/>
            <person name="Liimatainen K."/>
            <person name="Lipzen A."/>
            <person name="Lukacs Z."/>
            <person name="Mihaltcheva S."/>
            <person name="Morgado L.N."/>
            <person name="Niskanen T."/>
            <person name="Noordeloos M.E."/>
            <person name="Ohm R.A."/>
            <person name="Ortiz-Santana B."/>
            <person name="Ovrebo C."/>
            <person name="Racz N."/>
            <person name="Riley R."/>
            <person name="Savchenko A."/>
            <person name="Shiryaev A."/>
            <person name="Soop K."/>
            <person name="Spirin V."/>
            <person name="Szebenyi C."/>
            <person name="Tomsovsky M."/>
            <person name="Tulloss R.E."/>
            <person name="Uehling J."/>
            <person name="Grigoriev I.V."/>
            <person name="Vagvolgyi C."/>
            <person name="Papp T."/>
            <person name="Martin F.M."/>
            <person name="Miettinen O."/>
            <person name="Hibbett D.S."/>
            <person name="Nagy L.G."/>
        </authorList>
    </citation>
    <scope>NUCLEOTIDE SEQUENCE [LARGE SCALE GENOMIC DNA]</scope>
    <source>
        <strain evidence="1 2">NL-1719</strain>
    </source>
</reference>
<feature type="non-terminal residue" evidence="1">
    <location>
        <position position="185"/>
    </location>
</feature>
<organism evidence="1 2">
    <name type="scientific">Pluteus cervinus</name>
    <dbReference type="NCBI Taxonomy" id="181527"/>
    <lineage>
        <taxon>Eukaryota</taxon>
        <taxon>Fungi</taxon>
        <taxon>Dikarya</taxon>
        <taxon>Basidiomycota</taxon>
        <taxon>Agaricomycotina</taxon>
        <taxon>Agaricomycetes</taxon>
        <taxon>Agaricomycetidae</taxon>
        <taxon>Agaricales</taxon>
        <taxon>Pluteineae</taxon>
        <taxon>Pluteaceae</taxon>
        <taxon>Pluteus</taxon>
    </lineage>
</organism>
<proteinExistence type="predicted"/>
<protein>
    <submittedName>
        <fullName evidence="1">Uncharacterized protein</fullName>
    </submittedName>
</protein>
<feature type="non-terminal residue" evidence="1">
    <location>
        <position position="1"/>
    </location>
</feature>
<accession>A0ACD3A3S0</accession>
<dbReference type="EMBL" id="ML208796">
    <property type="protein sequence ID" value="TFK60301.1"/>
    <property type="molecule type" value="Genomic_DNA"/>
</dbReference>
<evidence type="ECO:0000313" key="1">
    <source>
        <dbReference type="EMBL" id="TFK60301.1"/>
    </source>
</evidence>
<sequence>LGYRPMDYEPKVVEYALYEKARKDFLTPQRAQAALKRGGLIWRLAREVYPDLDVAVDVVLNPPIPHINSNLKFSREVNKQNIYWFDSGLTEEEENLICGVYKVYAGVQVLADVSWWPKPSAWVTSGLNVGYWSPDAEEWFRKRLASIQQGQAKLYNAGAWKKAIKFRKTALDFSKRHEALNSVFL</sequence>
<gene>
    <name evidence="1" type="ORF">BDN72DRAFT_741368</name>
</gene>
<dbReference type="Proteomes" id="UP000308600">
    <property type="component" value="Unassembled WGS sequence"/>
</dbReference>
<keyword evidence="2" id="KW-1185">Reference proteome</keyword>